<dbReference type="AlphaFoldDB" id="A0A423VEV9"/>
<dbReference type="EMBL" id="LJZO01000057">
    <property type="protein sequence ID" value="ROV89528.1"/>
    <property type="molecule type" value="Genomic_DNA"/>
</dbReference>
<dbReference type="Proteomes" id="UP000284375">
    <property type="component" value="Unassembled WGS sequence"/>
</dbReference>
<keyword evidence="4" id="KW-1185">Reference proteome</keyword>
<feature type="transmembrane region" description="Helical" evidence="2">
    <location>
        <begin position="326"/>
        <end position="346"/>
    </location>
</feature>
<proteinExistence type="predicted"/>
<sequence length="349" mass="37171">MSPAKQTELVATDAGEGPSSTAHFVPAMIEPETSNASTQRKSSTLPAVLRFPLVAILSFSISSLGYSFINEFTNGELATIMRTLETSREVGIMAAWRLAELALGWFANFDSVDLAALNLLSHGPTFYLMAAFYSLSPKTAIAGLSVDVVASFVPFLLLRPLSVAHKTSSSTPNREIIVDRQIGILSTLLAGFIYNVVLFLSYKTYLPTALVLYFEGIPTVEPANVTTAIYVSPLATALALVSGIAARSFIFTPVAATGHTEQDEKAAAFDPVEAGLGETLWWNIWGYTTQTKVGILRTVVAMAVTGVNTWLSCTMTISGVESTGAATYASVWVIAAFFTGLGLAIVGEE</sequence>
<dbReference type="OrthoDB" id="5394254at2759"/>
<feature type="transmembrane region" description="Helical" evidence="2">
    <location>
        <begin position="141"/>
        <end position="161"/>
    </location>
</feature>
<keyword evidence="2" id="KW-0472">Membrane</keyword>
<feature type="transmembrane region" description="Helical" evidence="2">
    <location>
        <begin position="182"/>
        <end position="202"/>
    </location>
</feature>
<organism evidence="3 4">
    <name type="scientific">Cytospora chrysosperma</name>
    <name type="common">Cytospora canker fungus</name>
    <name type="synonym">Sphaeria chrysosperma</name>
    <dbReference type="NCBI Taxonomy" id="252740"/>
    <lineage>
        <taxon>Eukaryota</taxon>
        <taxon>Fungi</taxon>
        <taxon>Dikarya</taxon>
        <taxon>Ascomycota</taxon>
        <taxon>Pezizomycotina</taxon>
        <taxon>Sordariomycetes</taxon>
        <taxon>Sordariomycetidae</taxon>
        <taxon>Diaporthales</taxon>
        <taxon>Cytosporaceae</taxon>
        <taxon>Cytospora</taxon>
    </lineage>
</organism>
<feature type="transmembrane region" description="Helical" evidence="2">
    <location>
        <begin position="299"/>
        <end position="320"/>
    </location>
</feature>
<feature type="transmembrane region" description="Helical" evidence="2">
    <location>
        <begin position="47"/>
        <end position="69"/>
    </location>
</feature>
<feature type="region of interest" description="Disordered" evidence="1">
    <location>
        <begin position="1"/>
        <end position="21"/>
    </location>
</feature>
<evidence type="ECO:0000313" key="3">
    <source>
        <dbReference type="EMBL" id="ROV89528.1"/>
    </source>
</evidence>
<protein>
    <submittedName>
        <fullName evidence="3">Uncharacterized protein</fullName>
    </submittedName>
</protein>
<keyword evidence="2" id="KW-1133">Transmembrane helix</keyword>
<gene>
    <name evidence="3" type="ORF">VSDG_08552</name>
</gene>
<evidence type="ECO:0000256" key="1">
    <source>
        <dbReference type="SAM" id="MobiDB-lite"/>
    </source>
</evidence>
<reference evidence="3 4" key="1">
    <citation type="submission" date="2015-09" db="EMBL/GenBank/DDBJ databases">
        <title>Host preference determinants of Valsa canker pathogens revealed by comparative genomics.</title>
        <authorList>
            <person name="Yin Z."/>
            <person name="Huang L."/>
        </authorList>
    </citation>
    <scope>NUCLEOTIDE SEQUENCE [LARGE SCALE GENOMIC DNA]</scope>
    <source>
        <strain evidence="3 4">YSFL</strain>
    </source>
</reference>
<feature type="transmembrane region" description="Helical" evidence="2">
    <location>
        <begin position="222"/>
        <end position="241"/>
    </location>
</feature>
<accession>A0A423VEV9</accession>
<name>A0A423VEV9_CYTCH</name>
<keyword evidence="2" id="KW-0812">Transmembrane</keyword>
<evidence type="ECO:0000313" key="4">
    <source>
        <dbReference type="Proteomes" id="UP000284375"/>
    </source>
</evidence>
<evidence type="ECO:0000256" key="2">
    <source>
        <dbReference type="SAM" id="Phobius"/>
    </source>
</evidence>
<comment type="caution">
    <text evidence="3">The sequence shown here is derived from an EMBL/GenBank/DDBJ whole genome shotgun (WGS) entry which is preliminary data.</text>
</comment>